<name>A0A0L8AHD9_9BACT</name>
<feature type="transmembrane region" description="Helical" evidence="8">
    <location>
        <begin position="228"/>
        <end position="246"/>
    </location>
</feature>
<dbReference type="InterPro" id="IPR002781">
    <property type="entry name" value="TM_pro_TauE-like"/>
</dbReference>
<dbReference type="Proteomes" id="UP000036908">
    <property type="component" value="Unassembled WGS sequence"/>
</dbReference>
<keyword evidence="7 8" id="KW-0472">Membrane</keyword>
<reference evidence="10" key="1">
    <citation type="submission" date="2014-11" db="EMBL/GenBank/DDBJ databases">
        <title>Genome sequencing of Roseivirga sp. D-25.</title>
        <authorList>
            <person name="Selvaratnam C."/>
            <person name="Thevarajoo S."/>
            <person name="Goh K.M."/>
            <person name="Eee R."/>
            <person name="Chan K.-G."/>
            <person name="Chong C.S."/>
        </authorList>
    </citation>
    <scope>NUCLEOTIDE SEQUENCE [LARGE SCALE GENOMIC DNA]</scope>
    <source>
        <strain evidence="10">D-25</strain>
    </source>
</reference>
<keyword evidence="5 8" id="KW-0812">Transmembrane</keyword>
<keyword evidence="3" id="KW-0813">Transport</keyword>
<comment type="subcellular location">
    <subcellularLocation>
        <location evidence="1 8">Cell membrane</location>
        <topology evidence="1 8">Multi-pass membrane protein</topology>
    </subcellularLocation>
</comment>
<dbReference type="GO" id="GO:0005886">
    <property type="term" value="C:plasma membrane"/>
    <property type="evidence" value="ECO:0007669"/>
    <property type="project" value="UniProtKB-SubCell"/>
</dbReference>
<feature type="transmembrane region" description="Helical" evidence="8">
    <location>
        <begin position="49"/>
        <end position="68"/>
    </location>
</feature>
<dbReference type="Pfam" id="PF01925">
    <property type="entry name" value="TauE"/>
    <property type="match status" value="1"/>
</dbReference>
<gene>
    <name evidence="9" type="ORF">OB69_16315</name>
</gene>
<evidence type="ECO:0000313" key="10">
    <source>
        <dbReference type="Proteomes" id="UP000036908"/>
    </source>
</evidence>
<dbReference type="PANTHER" id="PTHR30269">
    <property type="entry name" value="TRANSMEMBRANE PROTEIN YFCA"/>
    <property type="match status" value="1"/>
</dbReference>
<evidence type="ECO:0000256" key="7">
    <source>
        <dbReference type="ARBA" id="ARBA00023136"/>
    </source>
</evidence>
<dbReference type="PATRIC" id="fig|1566026.4.peg.1585"/>
<dbReference type="EMBL" id="JSVA01000019">
    <property type="protein sequence ID" value="KOF01662.1"/>
    <property type="molecule type" value="Genomic_DNA"/>
</dbReference>
<evidence type="ECO:0000313" key="9">
    <source>
        <dbReference type="EMBL" id="KOF01662.1"/>
    </source>
</evidence>
<evidence type="ECO:0000256" key="5">
    <source>
        <dbReference type="ARBA" id="ARBA00022692"/>
    </source>
</evidence>
<dbReference type="PANTHER" id="PTHR30269:SF23">
    <property type="entry name" value="MEMBRANE TRANSPORTER PROTEIN YDHB-RELATED"/>
    <property type="match status" value="1"/>
</dbReference>
<comment type="caution">
    <text evidence="9">The sequence shown here is derived from an EMBL/GenBank/DDBJ whole genome shotgun (WGS) entry which is preliminary data.</text>
</comment>
<keyword evidence="10" id="KW-1185">Reference proteome</keyword>
<feature type="transmembrane region" description="Helical" evidence="8">
    <location>
        <begin position="74"/>
        <end position="92"/>
    </location>
</feature>
<evidence type="ECO:0000256" key="4">
    <source>
        <dbReference type="ARBA" id="ARBA00022475"/>
    </source>
</evidence>
<evidence type="ECO:0000256" key="3">
    <source>
        <dbReference type="ARBA" id="ARBA00022448"/>
    </source>
</evidence>
<evidence type="ECO:0000256" key="8">
    <source>
        <dbReference type="RuleBase" id="RU363041"/>
    </source>
</evidence>
<feature type="transmembrane region" description="Helical" evidence="8">
    <location>
        <begin position="12"/>
        <end position="42"/>
    </location>
</feature>
<dbReference type="RefSeq" id="WP_053224821.1">
    <property type="nucleotide sequence ID" value="NZ_JSVA01000019.1"/>
</dbReference>
<feature type="transmembrane region" description="Helical" evidence="8">
    <location>
        <begin position="104"/>
        <end position="119"/>
    </location>
</feature>
<feature type="transmembrane region" description="Helical" evidence="8">
    <location>
        <begin position="131"/>
        <end position="161"/>
    </location>
</feature>
<accession>A0A0L8AHD9</accession>
<evidence type="ECO:0000256" key="6">
    <source>
        <dbReference type="ARBA" id="ARBA00022989"/>
    </source>
</evidence>
<sequence>MFSDLTFIDWSVVLAAAFVLGLSKSGIKGISIIIVALMAFVFDAKASTGILLPMLLVGDIFAVIYYNRHAQWKYLFRLLPFMMLGVIFGTYVGNSMDEDSFRKSMAIVIFISVVVMFWWDRRKSKAVPQHISFAGLMGLTAGFTTMVGNLAGSFSNIFFLAMRLPKDAFIGTTAWLFLIINLFKMPFHVFSWGTITWETLKINLVVIPAILLGLFIGVKLLKKVNDKLFRQFILVMTAVGAIMIYFS</sequence>
<feature type="transmembrane region" description="Helical" evidence="8">
    <location>
        <begin position="168"/>
        <end position="190"/>
    </location>
</feature>
<keyword evidence="4 8" id="KW-1003">Cell membrane</keyword>
<proteinExistence type="inferred from homology"/>
<organism evidence="9 10">
    <name type="scientific">Roseivirga seohaensis subsp. aquiponti</name>
    <dbReference type="NCBI Taxonomy" id="1566026"/>
    <lineage>
        <taxon>Bacteria</taxon>
        <taxon>Pseudomonadati</taxon>
        <taxon>Bacteroidota</taxon>
        <taxon>Cytophagia</taxon>
        <taxon>Cytophagales</taxon>
        <taxon>Roseivirgaceae</taxon>
        <taxon>Roseivirga</taxon>
    </lineage>
</organism>
<dbReference type="OrthoDB" id="9801058at2"/>
<feature type="transmembrane region" description="Helical" evidence="8">
    <location>
        <begin position="202"/>
        <end position="221"/>
    </location>
</feature>
<evidence type="ECO:0000256" key="1">
    <source>
        <dbReference type="ARBA" id="ARBA00004651"/>
    </source>
</evidence>
<comment type="similarity">
    <text evidence="2 8">Belongs to the 4-toluene sulfonate uptake permease (TSUP) (TC 2.A.102) family.</text>
</comment>
<dbReference type="InterPro" id="IPR052017">
    <property type="entry name" value="TSUP"/>
</dbReference>
<keyword evidence="6 8" id="KW-1133">Transmembrane helix</keyword>
<dbReference type="AlphaFoldDB" id="A0A0L8AHD9"/>
<protein>
    <recommendedName>
        <fullName evidence="8">Probable membrane transporter protein</fullName>
    </recommendedName>
</protein>
<evidence type="ECO:0000256" key="2">
    <source>
        <dbReference type="ARBA" id="ARBA00009142"/>
    </source>
</evidence>